<keyword evidence="8" id="KW-1185">Reference proteome</keyword>
<dbReference type="AlphaFoldDB" id="A0A1U8Q8P6"/>
<dbReference type="InterPro" id="IPR032675">
    <property type="entry name" value="LRR_dom_sf"/>
</dbReference>
<dbReference type="FunFam" id="3.80.10.10:FF:000400">
    <property type="entry name" value="Nuclear pore complex protein NUP107"/>
    <property type="match status" value="1"/>
</dbReference>
<dbReference type="GeneID" id="104608447"/>
<dbReference type="RefSeq" id="XP_019055153.1">
    <property type="nucleotide sequence ID" value="XM_019199608.1"/>
</dbReference>
<dbReference type="InterPro" id="IPR051848">
    <property type="entry name" value="PGIP"/>
</dbReference>
<evidence type="ECO:0000313" key="8">
    <source>
        <dbReference type="Proteomes" id="UP000189703"/>
    </source>
</evidence>
<dbReference type="GO" id="GO:0038023">
    <property type="term" value="F:signaling receptor activity"/>
    <property type="evidence" value="ECO:0000318"/>
    <property type="project" value="GO_Central"/>
</dbReference>
<gene>
    <name evidence="9" type="primary">LOC104608447</name>
</gene>
<dbReference type="SUPFAM" id="SSF52058">
    <property type="entry name" value="L domain-like"/>
    <property type="match status" value="2"/>
</dbReference>
<evidence type="ECO:0000256" key="2">
    <source>
        <dbReference type="ARBA" id="ARBA00004370"/>
    </source>
</evidence>
<protein>
    <submittedName>
        <fullName evidence="9">MDIS1-interacting receptor like kinase 2-like</fullName>
    </submittedName>
</protein>
<dbReference type="OrthoDB" id="676979at2759"/>
<sequence length="469" mass="52300">MAFSCSSVVLIVFSLFLLQCLRGNAAKCHADDEAGLLGFKSGITDDPSGMLNSWEAGTDCCTWGGIECQGGNRVTDIILFGGGDPKIYLTGTISPALSKVRYLQTIYFKDLQNITGTFPELVFKLPRLQFFYIENCDLHGRLPSKIGRLSRLQGPSFAKNAFSGPIPSSISKLTQLTYLSLGSNYFTGEIPDGIRHLKNLSVLNLEQNLFHGKIPDAFSSFFDLYFLSLSNNGLSGEIPPSISALAPRLAFLLLDRNNLSGNIPDFLGNFKALDTLNLSWNGFSGIVPKSFRNLTKIFNLDFSHNDLVDPFPAMDVRGIESLDLSYNHFHLGQIPKWVTSSPIIYSLKLARCGLKFKLDDWKPYETYFYDYIDLSDNEISGSPVRLLNSTDYLVGFWAARNQLRFNMENLKLPKMKTLKYLDLSRNLIYGKLPSSISGLKKLNVAYNHLCCKIPATRFSAKAFLGRLSV</sequence>
<evidence type="ECO:0000256" key="5">
    <source>
        <dbReference type="ARBA" id="ARBA00022737"/>
    </source>
</evidence>
<dbReference type="Pfam" id="PF00560">
    <property type="entry name" value="LRR_1"/>
    <property type="match status" value="1"/>
</dbReference>
<reference evidence="9" key="1">
    <citation type="submission" date="2025-08" db="UniProtKB">
        <authorList>
            <consortium name="RefSeq"/>
        </authorList>
    </citation>
    <scope>IDENTIFICATION</scope>
</reference>
<keyword evidence="6" id="KW-0472">Membrane</keyword>
<dbReference type="Proteomes" id="UP000189703">
    <property type="component" value="Unplaced"/>
</dbReference>
<keyword evidence="3" id="KW-0433">Leucine-rich repeat</keyword>
<dbReference type="FunCoup" id="A0A1U8Q8P6">
    <property type="interactions" value="1586"/>
</dbReference>
<dbReference type="KEGG" id="nnu:104608447"/>
<dbReference type="GO" id="GO:0005886">
    <property type="term" value="C:plasma membrane"/>
    <property type="evidence" value="ECO:0000318"/>
    <property type="project" value="GO_Central"/>
</dbReference>
<keyword evidence="4" id="KW-0732">Signal</keyword>
<name>A0A1U8Q8P6_NELNU</name>
<dbReference type="Pfam" id="PF13855">
    <property type="entry name" value="LRR_8"/>
    <property type="match status" value="2"/>
</dbReference>
<evidence type="ECO:0000313" key="9">
    <source>
        <dbReference type="RefSeq" id="XP_019055153.1"/>
    </source>
</evidence>
<dbReference type="OMA" id="IENWEPA"/>
<accession>A0A1U8Q8P6</accession>
<evidence type="ECO:0000256" key="3">
    <source>
        <dbReference type="ARBA" id="ARBA00022614"/>
    </source>
</evidence>
<dbReference type="InterPro" id="IPR001611">
    <property type="entry name" value="Leu-rich_rpt"/>
</dbReference>
<dbReference type="PANTHER" id="PTHR48059:SF19">
    <property type="entry name" value="RECEPTOR-LIKE PROTEIN KINASE 5"/>
    <property type="match status" value="1"/>
</dbReference>
<dbReference type="PANTHER" id="PTHR48059">
    <property type="entry name" value="POLYGALACTURONASE INHIBITOR 1"/>
    <property type="match status" value="1"/>
</dbReference>
<proteinExistence type="inferred from homology"/>
<dbReference type="STRING" id="4432.A0A1U8Q8P6"/>
<organism evidence="8 9">
    <name type="scientific">Nelumbo nucifera</name>
    <name type="common">Sacred lotus</name>
    <dbReference type="NCBI Taxonomy" id="4432"/>
    <lineage>
        <taxon>Eukaryota</taxon>
        <taxon>Viridiplantae</taxon>
        <taxon>Streptophyta</taxon>
        <taxon>Embryophyta</taxon>
        <taxon>Tracheophyta</taxon>
        <taxon>Spermatophyta</taxon>
        <taxon>Magnoliopsida</taxon>
        <taxon>Proteales</taxon>
        <taxon>Nelumbonaceae</taxon>
        <taxon>Nelumbo</taxon>
    </lineage>
</organism>
<keyword evidence="5" id="KW-0677">Repeat</keyword>
<evidence type="ECO:0000256" key="6">
    <source>
        <dbReference type="ARBA" id="ARBA00023136"/>
    </source>
</evidence>
<dbReference type="InterPro" id="IPR013210">
    <property type="entry name" value="LRR_N_plant-typ"/>
</dbReference>
<comment type="subcellular location">
    <subcellularLocation>
        <location evidence="1">Cell envelope</location>
    </subcellularLocation>
    <subcellularLocation>
        <location evidence="2">Membrane</location>
    </subcellularLocation>
</comment>
<evidence type="ECO:0000256" key="7">
    <source>
        <dbReference type="ARBA" id="ARBA00038043"/>
    </source>
</evidence>
<evidence type="ECO:0000256" key="1">
    <source>
        <dbReference type="ARBA" id="ARBA00004196"/>
    </source>
</evidence>
<dbReference type="Pfam" id="PF08263">
    <property type="entry name" value="LRRNT_2"/>
    <property type="match status" value="1"/>
</dbReference>
<dbReference type="FunFam" id="3.80.10.10:FF:000383">
    <property type="entry name" value="Leucine-rich repeat receptor protein kinase EMS1"/>
    <property type="match status" value="1"/>
</dbReference>
<comment type="similarity">
    <text evidence="7">Belongs to the polygalacturonase-inhibiting protein family.</text>
</comment>
<dbReference type="Gene3D" id="3.80.10.10">
    <property type="entry name" value="Ribonuclease Inhibitor"/>
    <property type="match status" value="3"/>
</dbReference>
<evidence type="ECO:0000256" key="4">
    <source>
        <dbReference type="ARBA" id="ARBA00022729"/>
    </source>
</evidence>